<evidence type="ECO:0000313" key="3">
    <source>
        <dbReference type="Proteomes" id="UP000611227"/>
    </source>
</evidence>
<dbReference type="PANTHER" id="PTHR47204">
    <property type="entry name" value="OS02G0168900 PROTEIN"/>
    <property type="match status" value="1"/>
</dbReference>
<proteinExistence type="predicted"/>
<accession>A0A852BPL3</accession>
<dbReference type="AlphaFoldDB" id="A0A852BPL3"/>
<dbReference type="GO" id="GO:0032299">
    <property type="term" value="C:ribonuclease H2 complex"/>
    <property type="evidence" value="ECO:0007669"/>
    <property type="project" value="InterPro"/>
</dbReference>
<dbReference type="Proteomes" id="UP000611227">
    <property type="component" value="Unassembled WGS sequence"/>
</dbReference>
<evidence type="ECO:0000256" key="1">
    <source>
        <dbReference type="SAM" id="MobiDB-lite"/>
    </source>
</evidence>
<gene>
    <name evidence="2" type="primary">Rnaseh2c</name>
    <name evidence="2" type="ORF">RAMSUL_R15273</name>
</gene>
<feature type="non-terminal residue" evidence="2">
    <location>
        <position position="1"/>
    </location>
</feature>
<dbReference type="EMBL" id="WBNM01003485">
    <property type="protein sequence ID" value="NXP70499.1"/>
    <property type="molecule type" value="Genomic_DNA"/>
</dbReference>
<name>A0A852BPL3_9PICI</name>
<keyword evidence="3" id="KW-1185">Reference proteome</keyword>
<dbReference type="Gene3D" id="2.40.128.680">
    <property type="match status" value="1"/>
</dbReference>
<organism evidence="2 3">
    <name type="scientific">Ramphastos sulfuratus</name>
    <dbReference type="NCBI Taxonomy" id="322582"/>
    <lineage>
        <taxon>Eukaryota</taxon>
        <taxon>Metazoa</taxon>
        <taxon>Chordata</taxon>
        <taxon>Craniata</taxon>
        <taxon>Vertebrata</taxon>
        <taxon>Euteleostomi</taxon>
        <taxon>Archelosauria</taxon>
        <taxon>Archosauria</taxon>
        <taxon>Dinosauria</taxon>
        <taxon>Saurischia</taxon>
        <taxon>Theropoda</taxon>
        <taxon>Coelurosauria</taxon>
        <taxon>Aves</taxon>
        <taxon>Neognathae</taxon>
        <taxon>Neoaves</taxon>
        <taxon>Telluraves</taxon>
        <taxon>Coraciimorphae</taxon>
        <taxon>Piciformes</taxon>
        <taxon>Ramphastidae</taxon>
        <taxon>Ramphastos</taxon>
    </lineage>
</organism>
<comment type="caution">
    <text evidence="2">The sequence shown here is derived from an EMBL/GenBank/DDBJ whole genome shotgun (WGS) entry which is preliminary data.</text>
</comment>
<protein>
    <submittedName>
        <fullName evidence="2">RNH2C Ribonuclease</fullName>
    </submittedName>
</protein>
<feature type="non-terminal residue" evidence="2">
    <location>
        <position position="140"/>
    </location>
</feature>
<dbReference type="Pfam" id="PF08615">
    <property type="entry name" value="RNase_H2_suC"/>
    <property type="match status" value="1"/>
</dbReference>
<feature type="region of interest" description="Disordered" evidence="1">
    <location>
        <begin position="74"/>
        <end position="94"/>
    </location>
</feature>
<evidence type="ECO:0000313" key="2">
    <source>
        <dbReference type="EMBL" id="NXP70499.1"/>
    </source>
</evidence>
<reference evidence="2" key="1">
    <citation type="submission" date="2019-09" db="EMBL/GenBank/DDBJ databases">
        <title>Bird 10,000 Genomes (B10K) Project - Family phase.</title>
        <authorList>
            <person name="Zhang G."/>
        </authorList>
    </citation>
    <scope>NUCLEOTIDE SEQUENCE</scope>
    <source>
        <strain evidence="2">B10K-DU-001-30</strain>
        <tissue evidence="2">Muscle</tissue>
    </source>
</reference>
<sequence length="140" mass="14706">MAAAIRLQAASVEPPPLLQVQLLPCRIGTDGPAPVASFLRPQRSADGALLASFRGRRLAGRDLALPGGFRGLLLREGESPPGPTDPQPRGVSVAGSFDAIREWGADTAPSGGLQRALQWAPLAQAIHSPVPDTEDEEEEE</sequence>
<dbReference type="CDD" id="cd09271">
    <property type="entry name" value="RNase_H2-C"/>
    <property type="match status" value="1"/>
</dbReference>
<dbReference type="PANTHER" id="PTHR47204:SF1">
    <property type="entry name" value="RIBONUCLEASE H2 SUBUNIT C"/>
    <property type="match status" value="1"/>
</dbReference>
<dbReference type="InterPro" id="IPR013924">
    <property type="entry name" value="RNase_H2_suC"/>
</dbReference>
<dbReference type="GO" id="GO:0006401">
    <property type="term" value="P:RNA catabolic process"/>
    <property type="evidence" value="ECO:0007669"/>
    <property type="project" value="InterPro"/>
</dbReference>